<name>A0ABY4C8L1_9BACT</name>
<reference evidence="2" key="1">
    <citation type="submission" date="2022-03" db="EMBL/GenBank/DDBJ databases">
        <title>Genome Identification and Characterization of new species Bdellovibrio reynosense LBG001 sp. nov. from a Mexico soil sample.</title>
        <authorList>
            <person name="Camilli A."/>
            <person name="Ajao Y."/>
            <person name="Guo X."/>
        </authorList>
    </citation>
    <scope>NUCLEOTIDE SEQUENCE</scope>
    <source>
        <strain evidence="2">LBG001</strain>
    </source>
</reference>
<dbReference type="EMBL" id="CP093442">
    <property type="protein sequence ID" value="UOF00227.1"/>
    <property type="molecule type" value="Genomic_DNA"/>
</dbReference>
<keyword evidence="3" id="KW-1185">Reference proteome</keyword>
<keyword evidence="1" id="KW-0732">Signal</keyword>
<evidence type="ECO:0000256" key="1">
    <source>
        <dbReference type="SAM" id="SignalP"/>
    </source>
</evidence>
<feature type="chain" id="PRO_5047036432" description="Fimbrial protein" evidence="1">
    <location>
        <begin position="23"/>
        <end position="161"/>
    </location>
</feature>
<dbReference type="RefSeq" id="WP_243535984.1">
    <property type="nucleotide sequence ID" value="NZ_CP093442.1"/>
</dbReference>
<sequence>MKANKLVFAVLAALMTSNVALAATSGTVLLQGTVAAATDISVVENTANNTSLNIVDGESNKNVATATETSNNLAGYKVKISSTTAGELRNSSDVTKKTTYKIAYDGAAAVTPTVAGVEVKNVTSLSGLTSDSSNVNVDVTAYPTAPAGTYSDTLTIAIEAN</sequence>
<accession>A0ABY4C8L1</accession>
<gene>
    <name evidence="2" type="ORF">MNR06_10995</name>
</gene>
<organism evidence="2 3">
    <name type="scientific">Bdellovibrio reynosensis</name>
    <dbReference type="NCBI Taxonomy" id="2835041"/>
    <lineage>
        <taxon>Bacteria</taxon>
        <taxon>Pseudomonadati</taxon>
        <taxon>Bdellovibrionota</taxon>
        <taxon>Bdellovibrionia</taxon>
        <taxon>Bdellovibrionales</taxon>
        <taxon>Pseudobdellovibrionaceae</taxon>
        <taxon>Bdellovibrio</taxon>
    </lineage>
</organism>
<feature type="signal peptide" evidence="1">
    <location>
        <begin position="1"/>
        <end position="22"/>
    </location>
</feature>
<dbReference type="Proteomes" id="UP000830116">
    <property type="component" value="Chromosome"/>
</dbReference>
<protein>
    <recommendedName>
        <fullName evidence="4">Fimbrial protein</fullName>
    </recommendedName>
</protein>
<evidence type="ECO:0000313" key="2">
    <source>
        <dbReference type="EMBL" id="UOF00227.1"/>
    </source>
</evidence>
<evidence type="ECO:0008006" key="4">
    <source>
        <dbReference type="Google" id="ProtNLM"/>
    </source>
</evidence>
<evidence type="ECO:0000313" key="3">
    <source>
        <dbReference type="Proteomes" id="UP000830116"/>
    </source>
</evidence>
<proteinExistence type="predicted"/>